<reference evidence="2 3" key="1">
    <citation type="submission" date="2024-06" db="EMBL/GenBank/DDBJ databases">
        <title>The Natural Products Discovery Center: Release of the First 8490 Sequenced Strains for Exploring Actinobacteria Biosynthetic Diversity.</title>
        <authorList>
            <person name="Kalkreuter E."/>
            <person name="Kautsar S.A."/>
            <person name="Yang D."/>
            <person name="Bader C.D."/>
            <person name="Teijaro C.N."/>
            <person name="Fluegel L."/>
            <person name="Davis C.M."/>
            <person name="Simpson J.R."/>
            <person name="Lauterbach L."/>
            <person name="Steele A.D."/>
            <person name="Gui C."/>
            <person name="Meng S."/>
            <person name="Li G."/>
            <person name="Viehrig K."/>
            <person name="Ye F."/>
            <person name="Su P."/>
            <person name="Kiefer A.F."/>
            <person name="Nichols A."/>
            <person name="Cepeda A.J."/>
            <person name="Yan W."/>
            <person name="Fan B."/>
            <person name="Jiang Y."/>
            <person name="Adhikari A."/>
            <person name="Zheng C.-J."/>
            <person name="Schuster L."/>
            <person name="Cowan T.M."/>
            <person name="Smanski M.J."/>
            <person name="Chevrette M.G."/>
            <person name="De Carvalho L.P.S."/>
            <person name="Shen B."/>
        </authorList>
    </citation>
    <scope>NUCLEOTIDE SEQUENCE [LARGE SCALE GENOMIC DNA]</scope>
    <source>
        <strain evidence="2 3">NPDC050403</strain>
    </source>
</reference>
<dbReference type="RefSeq" id="WP_355082669.1">
    <property type="nucleotide sequence ID" value="NZ_JBEXKW010000001.1"/>
</dbReference>
<dbReference type="Proteomes" id="UP001551695">
    <property type="component" value="Unassembled WGS sequence"/>
</dbReference>
<evidence type="ECO:0000259" key="1">
    <source>
        <dbReference type="Pfam" id="PF09995"/>
    </source>
</evidence>
<dbReference type="PANTHER" id="PTHR36151:SF3">
    <property type="entry name" value="ER-BOUND OXYGENASE MPAB_MPAB'_RUBBER OXYGENASE CATALYTIC DOMAIN-CONTAINING PROTEIN"/>
    <property type="match status" value="1"/>
</dbReference>
<organism evidence="2 3">
    <name type="scientific">Nocardia aurea</name>
    <dbReference type="NCBI Taxonomy" id="2144174"/>
    <lineage>
        <taxon>Bacteria</taxon>
        <taxon>Bacillati</taxon>
        <taxon>Actinomycetota</taxon>
        <taxon>Actinomycetes</taxon>
        <taxon>Mycobacteriales</taxon>
        <taxon>Nocardiaceae</taxon>
        <taxon>Nocardia</taxon>
    </lineage>
</organism>
<gene>
    <name evidence="2" type="ORF">AB0I48_16315</name>
</gene>
<proteinExistence type="predicted"/>
<dbReference type="PANTHER" id="PTHR36151">
    <property type="entry name" value="BLR2777 PROTEIN"/>
    <property type="match status" value="1"/>
</dbReference>
<evidence type="ECO:0000313" key="2">
    <source>
        <dbReference type="EMBL" id="MEV0709124.1"/>
    </source>
</evidence>
<comment type="caution">
    <text evidence="2">The sequence shown here is derived from an EMBL/GenBank/DDBJ whole genome shotgun (WGS) entry which is preliminary data.</text>
</comment>
<feature type="domain" description="ER-bound oxygenase mpaB/mpaB'/Rubber oxygenase catalytic" evidence="1">
    <location>
        <begin position="32"/>
        <end position="256"/>
    </location>
</feature>
<name>A0ABV3FUL9_9NOCA</name>
<keyword evidence="3" id="KW-1185">Reference proteome</keyword>
<evidence type="ECO:0000313" key="3">
    <source>
        <dbReference type="Proteomes" id="UP001551695"/>
    </source>
</evidence>
<dbReference type="InterPro" id="IPR018713">
    <property type="entry name" value="MPAB/Lcp_cat_dom"/>
</dbReference>
<accession>A0ABV3FUL9</accession>
<sequence>MTAPLRETTPEPTRSCRYGTADDFDMEEFWTGAAAFLGGTANVIMQLSLRPVAYGVMESPVESGRITVHPYKRLRTTLTYLAVALMGTDEDKRIYKEAVNGSHRPVRSGPDSPVKYNAFDPKLQLWVAACLYWGIVDLEQRLHGPMDPDTTEVFYRYASRLGTTLQVRPEMWPADRAAFDEYWTAELATKTIDPRTRAFFNDLIDLKMVSRPLRVFAPVQRFFVVGLLPPHLRSEMRLSWTDRDERIMNALLRAIGAVHRRFPKPARLFPLNAYLWDMRRRHRLGKPLV</sequence>
<dbReference type="Pfam" id="PF09995">
    <property type="entry name" value="MPAB_Lcp_cat"/>
    <property type="match status" value="1"/>
</dbReference>
<dbReference type="EMBL" id="JBFAKC010000006">
    <property type="protein sequence ID" value="MEV0709124.1"/>
    <property type="molecule type" value="Genomic_DNA"/>
</dbReference>
<protein>
    <submittedName>
        <fullName evidence="2">Oxygenase MpaB family protein</fullName>
    </submittedName>
</protein>